<organism evidence="2 3">
    <name type="scientific">Dioszegia hungarica</name>
    <dbReference type="NCBI Taxonomy" id="4972"/>
    <lineage>
        <taxon>Eukaryota</taxon>
        <taxon>Fungi</taxon>
        <taxon>Dikarya</taxon>
        <taxon>Basidiomycota</taxon>
        <taxon>Agaricomycotina</taxon>
        <taxon>Tremellomycetes</taxon>
        <taxon>Tremellales</taxon>
        <taxon>Bulleribasidiaceae</taxon>
        <taxon>Dioszegia</taxon>
    </lineage>
</organism>
<comment type="caution">
    <text evidence="2">The sequence shown here is derived from an EMBL/GenBank/DDBJ whole genome shotgun (WGS) entry which is preliminary data.</text>
</comment>
<dbReference type="SUPFAM" id="SSF81383">
    <property type="entry name" value="F-box domain"/>
    <property type="match status" value="1"/>
</dbReference>
<dbReference type="InterPro" id="IPR001810">
    <property type="entry name" value="F-box_dom"/>
</dbReference>
<gene>
    <name evidence="2" type="ORF">MKK02DRAFT_39014</name>
</gene>
<evidence type="ECO:0000313" key="2">
    <source>
        <dbReference type="EMBL" id="KAI9634337.1"/>
    </source>
</evidence>
<name>A0AA38H4F5_9TREE</name>
<accession>A0AA38H4F5</accession>
<dbReference type="GeneID" id="77729603"/>
<sequence>MLEALARTVKMIAKNTSTSSSRPPRTLQSLPQELISLIISNLDRAGAISLRLTSSAFSNATEEFLWRTIDLCVPPHYGELPSVQPCATSEDKAYREWAEGMAQSAVVKVRAALKDKMRRVALAGDERRMRMVEIIRVMAIPGAVYGFLHTLEIVSSHLKRLELYVPDRYVFDYGWPAGLNETLDFKLIDIGLEFPALTYVYIGRSICLKDEDRNVFVRKRRSLSATV</sequence>
<dbReference type="RefSeq" id="XP_052944114.1">
    <property type="nucleotide sequence ID" value="XM_053090398.1"/>
</dbReference>
<evidence type="ECO:0000313" key="3">
    <source>
        <dbReference type="Proteomes" id="UP001164286"/>
    </source>
</evidence>
<evidence type="ECO:0000259" key="1">
    <source>
        <dbReference type="PROSITE" id="PS50181"/>
    </source>
</evidence>
<dbReference type="InterPro" id="IPR036047">
    <property type="entry name" value="F-box-like_dom_sf"/>
</dbReference>
<protein>
    <recommendedName>
        <fullName evidence="1">F-box domain-containing protein</fullName>
    </recommendedName>
</protein>
<dbReference type="PROSITE" id="PS50181">
    <property type="entry name" value="FBOX"/>
    <property type="match status" value="1"/>
</dbReference>
<dbReference type="EMBL" id="JAKWFO010000008">
    <property type="protein sequence ID" value="KAI9634337.1"/>
    <property type="molecule type" value="Genomic_DNA"/>
</dbReference>
<keyword evidence="3" id="KW-1185">Reference proteome</keyword>
<reference evidence="2" key="1">
    <citation type="journal article" date="2022" name="G3 (Bethesda)">
        <title>High quality genome of the basidiomycete yeast Dioszegia hungarica PDD-24b-2 isolated from cloud water.</title>
        <authorList>
            <person name="Jarrige D."/>
            <person name="Haridas S."/>
            <person name="Bleykasten-Grosshans C."/>
            <person name="Joly M."/>
            <person name="Nadalig T."/>
            <person name="Sancelme M."/>
            <person name="Vuilleumier S."/>
            <person name="Grigoriev I.V."/>
            <person name="Amato P."/>
            <person name="Bringel F."/>
        </authorList>
    </citation>
    <scope>NUCLEOTIDE SEQUENCE</scope>
    <source>
        <strain evidence="2">PDD-24b-2</strain>
    </source>
</reference>
<dbReference type="Pfam" id="PF12937">
    <property type="entry name" value="F-box-like"/>
    <property type="match status" value="1"/>
</dbReference>
<proteinExistence type="predicted"/>
<dbReference type="Proteomes" id="UP001164286">
    <property type="component" value="Unassembled WGS sequence"/>
</dbReference>
<feature type="domain" description="F-box" evidence="1">
    <location>
        <begin position="24"/>
        <end position="69"/>
    </location>
</feature>
<dbReference type="AlphaFoldDB" id="A0AA38H4F5"/>